<keyword evidence="3" id="KW-1185">Reference proteome</keyword>
<dbReference type="InterPro" id="IPR010982">
    <property type="entry name" value="Lambda_DNA-bd_dom_sf"/>
</dbReference>
<proteinExistence type="predicted"/>
<evidence type="ECO:0000313" key="2">
    <source>
        <dbReference type="EMBL" id="PAV66243.1"/>
    </source>
</evidence>
<dbReference type="OrthoDB" id="10657547at2759"/>
<dbReference type="EMBL" id="LIAE01010137">
    <property type="protein sequence ID" value="PAV66243.1"/>
    <property type="molecule type" value="Genomic_DNA"/>
</dbReference>
<name>A0A2A2JX71_9BILA</name>
<dbReference type="SMART" id="SM00530">
    <property type="entry name" value="HTH_XRE"/>
    <property type="match status" value="1"/>
</dbReference>
<dbReference type="Pfam" id="PF01381">
    <property type="entry name" value="HTH_3"/>
    <property type="match status" value="1"/>
</dbReference>
<dbReference type="PROSITE" id="PS50943">
    <property type="entry name" value="HTH_CROC1"/>
    <property type="match status" value="1"/>
</dbReference>
<sequence length="351" mass="39537">MACKMPKWVRKLPFRGSDLGPSLHSSSVIAALEAVLHPARESHALSDSLGRRLPIAAGGLAVDVRRCHQLNLFNPHTVRLGIDELFEFMSMIKPRQHQFLLNEAPHPLPGWRRWLIGQGSIALHRSFCGNGKLELNIAFGQALKKVRASKNLTQEDFSTVSSRTYLSSLERGLKSPTLEKINQLAGALKVHPLTILVATYIGRDDHQDVERLFQTIRDELAEKGLLVDPKLDSSQVVFDYSKSNWVIYQSERNQICQVPAGFLKPFFGKLQTAKNRRCVLENPGELKSYSTLESIEAKGSIIILADFFMPRLANDPFDDLRRCIELGGRDHGTDVLERETFFRQQENAELA</sequence>
<dbReference type="CDD" id="cd00093">
    <property type="entry name" value="HTH_XRE"/>
    <property type="match status" value="1"/>
</dbReference>
<evidence type="ECO:0000313" key="3">
    <source>
        <dbReference type="Proteomes" id="UP000218231"/>
    </source>
</evidence>
<feature type="domain" description="HTH cro/C1-type" evidence="1">
    <location>
        <begin position="143"/>
        <end position="196"/>
    </location>
</feature>
<accession>A0A2A2JX71</accession>
<dbReference type="GO" id="GO:0005634">
    <property type="term" value="C:nucleus"/>
    <property type="evidence" value="ECO:0007669"/>
    <property type="project" value="UniProtKB-ARBA"/>
</dbReference>
<dbReference type="SUPFAM" id="SSF47413">
    <property type="entry name" value="lambda repressor-like DNA-binding domains"/>
    <property type="match status" value="1"/>
</dbReference>
<evidence type="ECO:0000259" key="1">
    <source>
        <dbReference type="PROSITE" id="PS50943"/>
    </source>
</evidence>
<gene>
    <name evidence="2" type="ORF">WR25_00639</name>
</gene>
<dbReference type="GO" id="GO:0003677">
    <property type="term" value="F:DNA binding"/>
    <property type="evidence" value="ECO:0007669"/>
    <property type="project" value="InterPro"/>
</dbReference>
<organism evidence="2 3">
    <name type="scientific">Diploscapter pachys</name>
    <dbReference type="NCBI Taxonomy" id="2018661"/>
    <lineage>
        <taxon>Eukaryota</taxon>
        <taxon>Metazoa</taxon>
        <taxon>Ecdysozoa</taxon>
        <taxon>Nematoda</taxon>
        <taxon>Chromadorea</taxon>
        <taxon>Rhabditida</taxon>
        <taxon>Rhabditina</taxon>
        <taxon>Rhabditomorpha</taxon>
        <taxon>Rhabditoidea</taxon>
        <taxon>Rhabditidae</taxon>
        <taxon>Diploscapter</taxon>
    </lineage>
</organism>
<protein>
    <recommendedName>
        <fullName evidence="1">HTH cro/C1-type domain-containing protein</fullName>
    </recommendedName>
</protein>
<dbReference type="Gene3D" id="1.10.260.40">
    <property type="entry name" value="lambda repressor-like DNA-binding domains"/>
    <property type="match status" value="1"/>
</dbReference>
<reference evidence="2 3" key="1">
    <citation type="journal article" date="2017" name="Curr. Biol.">
        <title>Genome architecture and evolution of a unichromosomal asexual nematode.</title>
        <authorList>
            <person name="Fradin H."/>
            <person name="Zegar C."/>
            <person name="Gutwein M."/>
            <person name="Lucas J."/>
            <person name="Kovtun M."/>
            <person name="Corcoran D."/>
            <person name="Baugh L.R."/>
            <person name="Kiontke K."/>
            <person name="Gunsalus K."/>
            <person name="Fitch D.H."/>
            <person name="Piano F."/>
        </authorList>
    </citation>
    <scope>NUCLEOTIDE SEQUENCE [LARGE SCALE GENOMIC DNA]</scope>
    <source>
        <strain evidence="2">PF1309</strain>
    </source>
</reference>
<dbReference type="AlphaFoldDB" id="A0A2A2JX71"/>
<comment type="caution">
    <text evidence="2">The sequence shown here is derived from an EMBL/GenBank/DDBJ whole genome shotgun (WGS) entry which is preliminary data.</text>
</comment>
<dbReference type="Proteomes" id="UP000218231">
    <property type="component" value="Unassembled WGS sequence"/>
</dbReference>
<dbReference type="InterPro" id="IPR001387">
    <property type="entry name" value="Cro/C1-type_HTH"/>
</dbReference>